<dbReference type="HOGENOM" id="CLU_1448654_0_0_1"/>
<name>L8X542_THACA</name>
<protein>
    <submittedName>
        <fullName evidence="1">Uncharacterized protein</fullName>
    </submittedName>
</protein>
<comment type="caution">
    <text evidence="1">The sequence shown here is derived from an EMBL/GenBank/DDBJ whole genome shotgun (WGS) entry which is preliminary data.</text>
</comment>
<dbReference type="AlphaFoldDB" id="L8X542"/>
<accession>L8X542</accession>
<sequence length="187" mass="21385">MDTTGQTYLEDTQSQLNNTILPNTKHVSMSTSYETANYWSRMSIVHSQAGDHTATLHARQKAVETYRLLFTEQPKLFEGNLARELLELSVDLARVGRTKEAYNASEESRMLYMYIVGNTIDYNYSQESIEPIEPRTNICNNSKLKSKQQNVSVVLRSELTISGSSQMPYIHTEPYLASYRITENNNN</sequence>
<evidence type="ECO:0000313" key="1">
    <source>
        <dbReference type="EMBL" id="ELU44158.1"/>
    </source>
</evidence>
<keyword evidence="2" id="KW-1185">Reference proteome</keyword>
<dbReference type="Proteomes" id="UP000011668">
    <property type="component" value="Unassembled WGS sequence"/>
</dbReference>
<proteinExistence type="predicted"/>
<dbReference type="OrthoDB" id="3038309at2759"/>
<gene>
    <name evidence="1" type="ORF">AG1IA_01810</name>
</gene>
<organism evidence="1 2">
    <name type="scientific">Thanatephorus cucumeris (strain AG1-IA)</name>
    <name type="common">Rice sheath blight fungus</name>
    <name type="synonym">Rhizoctonia solani</name>
    <dbReference type="NCBI Taxonomy" id="983506"/>
    <lineage>
        <taxon>Eukaryota</taxon>
        <taxon>Fungi</taxon>
        <taxon>Dikarya</taxon>
        <taxon>Basidiomycota</taxon>
        <taxon>Agaricomycotina</taxon>
        <taxon>Agaricomycetes</taxon>
        <taxon>Cantharellales</taxon>
        <taxon>Ceratobasidiaceae</taxon>
        <taxon>Rhizoctonia</taxon>
        <taxon>Rhizoctonia solani AG-1</taxon>
    </lineage>
</organism>
<dbReference type="EMBL" id="AFRT01000392">
    <property type="protein sequence ID" value="ELU44158.1"/>
    <property type="molecule type" value="Genomic_DNA"/>
</dbReference>
<evidence type="ECO:0000313" key="2">
    <source>
        <dbReference type="Proteomes" id="UP000011668"/>
    </source>
</evidence>
<reference evidence="1 2" key="1">
    <citation type="journal article" date="2013" name="Nat. Commun.">
        <title>The evolution and pathogenic mechanisms of the rice sheath blight pathogen.</title>
        <authorList>
            <person name="Zheng A."/>
            <person name="Lin R."/>
            <person name="Xu L."/>
            <person name="Qin P."/>
            <person name="Tang C."/>
            <person name="Ai P."/>
            <person name="Zhang D."/>
            <person name="Liu Y."/>
            <person name="Sun Z."/>
            <person name="Feng H."/>
            <person name="Wang Y."/>
            <person name="Chen Y."/>
            <person name="Liang X."/>
            <person name="Fu R."/>
            <person name="Li Q."/>
            <person name="Zhang J."/>
            <person name="Yu X."/>
            <person name="Xie Z."/>
            <person name="Ding L."/>
            <person name="Guan P."/>
            <person name="Tang J."/>
            <person name="Liang Y."/>
            <person name="Wang S."/>
            <person name="Deng Q."/>
            <person name="Li S."/>
            <person name="Zhu J."/>
            <person name="Wang L."/>
            <person name="Liu H."/>
            <person name="Li P."/>
        </authorList>
    </citation>
    <scope>NUCLEOTIDE SEQUENCE [LARGE SCALE GENOMIC DNA]</scope>
    <source>
        <strain evidence="2">AG-1 IA</strain>
    </source>
</reference>